<organism evidence="4 5">
    <name type="scientific">Dyella acidisoli</name>
    <dbReference type="NCBI Taxonomy" id="1867834"/>
    <lineage>
        <taxon>Bacteria</taxon>
        <taxon>Pseudomonadati</taxon>
        <taxon>Pseudomonadota</taxon>
        <taxon>Gammaproteobacteria</taxon>
        <taxon>Lysobacterales</taxon>
        <taxon>Rhodanobacteraceae</taxon>
        <taxon>Dyella</taxon>
    </lineage>
</organism>
<reference evidence="5" key="1">
    <citation type="journal article" date="2019" name="Int. J. Syst. Evol. Microbiol.">
        <title>The Global Catalogue of Microorganisms (GCM) 10K type strain sequencing project: providing services to taxonomists for standard genome sequencing and annotation.</title>
        <authorList>
            <consortium name="The Broad Institute Genomics Platform"/>
            <consortium name="The Broad Institute Genome Sequencing Center for Infectious Disease"/>
            <person name="Wu L."/>
            <person name="Ma J."/>
        </authorList>
    </citation>
    <scope>NUCLEOTIDE SEQUENCE [LARGE SCALE GENOMIC DNA]</scope>
    <source>
        <strain evidence="5">NBRC 111980</strain>
    </source>
</reference>
<name>A0ABQ5XQH2_9GAMM</name>
<sequence length="995" mass="109861">MKLVLDLQGAQSQSRYRGIGRYTSALTRALLERAAPEYDIRLLFNARFGEATDALIATMGNHAAPERRVVLEIPEGIRAQPGGNAWLRRAAAHVMQHAVETLHPDVIWYGSVHEGYNDDAVLPYAPPAHTACVATLYDLIPLHSPSAYLGHPRTYEWYKQGIDTLRRCDMLFAISEWVRKDAIERLELPSECVINIGAAVDSSFVPAESNPLATAALHARHGITRPYILYNGGFDSRKNVPALITAFGALPEPLRTTYQLVIVGRVGEEEMTQLQTAVRKARLATDSVIYPGFVTDDDLIRFYTECALFVFPSLLEGFGLPPLEAMACGAPVIASHAASLPEVVGRQDALFNPHRIDEIAERMADVLGNPHYASELRKYGRVRAGSFNWNAVADRALHALQTLASRQDSQRIDSSISSPSVACVHAPGTEVPTWLKNFEVHRDKSSTPLSNPGHLMYVADTSNAAALEESIRTRPGVLLIQQGPNAESVPSHESMYRAAYKGMGYDGLLALNDHTLTADLGLVPLCEQALAVFCTDKTLADRIRTLTTAMPRPDIIHLSDSDTVSVRAATLQYVFAAPPLAREASVIEDIRAIDGIPDDNDLAATASAMVSARPPGAVRRWLVDISSIAEKDIATGVQRVVRSTLLHWLKSPPDGVRIEPVRFTRGRFHYARRYALDLLGLTAISLPEDAVEAASGDTFFGLDWSVDSISAAEPQLRQWRRRGVSLQFLVHDLLPITLPDKFHPYARDRFENWLRHIAIIADRLICVSRATADDLSRWLVSAALPYQFGRAPEVAHSPPGADTSFSDGASKPRPQLGRAMEARPSFLMVGTIEPRKGHDQALEAFEQLWNTGVDINLVIVGRFGWLMESFTSKLDKHPEREHRLFWIDDADDSELNAIYQTSTALLAASWGEGYGLPLVEAARRSLPVIARDLPVFREVMAKQATYFKAPLAKDLADALRNWLATPRRPTYAIAAQWPSWKQSAADLADAVRRQT</sequence>
<dbReference type="EMBL" id="BSOB01000010">
    <property type="protein sequence ID" value="GLQ92629.1"/>
    <property type="molecule type" value="Genomic_DNA"/>
</dbReference>
<comment type="caution">
    <text evidence="4">The sequence shown here is derived from an EMBL/GenBank/DDBJ whole genome shotgun (WGS) entry which is preliminary data.</text>
</comment>
<gene>
    <name evidence="4" type="ORF">GCM10007901_15800</name>
</gene>
<evidence type="ECO:0000256" key="1">
    <source>
        <dbReference type="ARBA" id="ARBA00022679"/>
    </source>
</evidence>
<dbReference type="InterPro" id="IPR001296">
    <property type="entry name" value="Glyco_trans_1"/>
</dbReference>
<dbReference type="SUPFAM" id="SSF53756">
    <property type="entry name" value="UDP-Glycosyltransferase/glycogen phosphorylase"/>
    <property type="match status" value="2"/>
</dbReference>
<dbReference type="CDD" id="cd03809">
    <property type="entry name" value="GT4_MtfB-like"/>
    <property type="match status" value="2"/>
</dbReference>
<dbReference type="PANTHER" id="PTHR46401:SF2">
    <property type="entry name" value="GLYCOSYLTRANSFERASE WBBK-RELATED"/>
    <property type="match status" value="1"/>
</dbReference>
<evidence type="ECO:0000256" key="2">
    <source>
        <dbReference type="SAM" id="MobiDB-lite"/>
    </source>
</evidence>
<dbReference type="PANTHER" id="PTHR46401">
    <property type="entry name" value="GLYCOSYLTRANSFERASE WBBK-RELATED"/>
    <property type="match status" value="1"/>
</dbReference>
<dbReference type="Proteomes" id="UP001156670">
    <property type="component" value="Unassembled WGS sequence"/>
</dbReference>
<protein>
    <recommendedName>
        <fullName evidence="3">Glycosyl transferase family 1 domain-containing protein</fullName>
    </recommendedName>
</protein>
<dbReference type="RefSeq" id="WP_284320348.1">
    <property type="nucleotide sequence ID" value="NZ_BSOB01000010.1"/>
</dbReference>
<accession>A0ABQ5XQH2</accession>
<feature type="region of interest" description="Disordered" evidence="2">
    <location>
        <begin position="793"/>
        <end position="813"/>
    </location>
</feature>
<proteinExistence type="predicted"/>
<evidence type="ECO:0000259" key="3">
    <source>
        <dbReference type="Pfam" id="PF00534"/>
    </source>
</evidence>
<evidence type="ECO:0000313" key="5">
    <source>
        <dbReference type="Proteomes" id="UP001156670"/>
    </source>
</evidence>
<feature type="domain" description="Glycosyl transferase family 1" evidence="3">
    <location>
        <begin position="822"/>
        <end position="969"/>
    </location>
</feature>
<dbReference type="Gene3D" id="3.40.50.2000">
    <property type="entry name" value="Glycogen Phosphorylase B"/>
    <property type="match status" value="3"/>
</dbReference>
<evidence type="ECO:0000313" key="4">
    <source>
        <dbReference type="EMBL" id="GLQ92629.1"/>
    </source>
</evidence>
<keyword evidence="1" id="KW-0808">Transferase</keyword>
<feature type="domain" description="Glycosyl transferase family 1" evidence="3">
    <location>
        <begin position="224"/>
        <end position="381"/>
    </location>
</feature>
<keyword evidence="5" id="KW-1185">Reference proteome</keyword>
<dbReference type="Pfam" id="PF00534">
    <property type="entry name" value="Glycos_transf_1"/>
    <property type="match status" value="2"/>
</dbReference>